<organism evidence="2 3">
    <name type="scientific">Moniliophthora roreri</name>
    <name type="common">Frosty pod rot fungus</name>
    <name type="synonym">Monilia roreri</name>
    <dbReference type="NCBI Taxonomy" id="221103"/>
    <lineage>
        <taxon>Eukaryota</taxon>
        <taxon>Fungi</taxon>
        <taxon>Dikarya</taxon>
        <taxon>Basidiomycota</taxon>
        <taxon>Agaricomycotina</taxon>
        <taxon>Agaricomycetes</taxon>
        <taxon>Agaricomycetidae</taxon>
        <taxon>Agaricales</taxon>
        <taxon>Marasmiineae</taxon>
        <taxon>Marasmiaceae</taxon>
        <taxon>Moniliophthora</taxon>
    </lineage>
</organism>
<dbReference type="AlphaFoldDB" id="A0A0W0F348"/>
<keyword evidence="1" id="KW-0812">Transmembrane</keyword>
<dbReference type="Proteomes" id="UP000054988">
    <property type="component" value="Unassembled WGS sequence"/>
</dbReference>
<proteinExistence type="predicted"/>
<accession>A0A0W0F348</accession>
<evidence type="ECO:0008006" key="4">
    <source>
        <dbReference type="Google" id="ProtNLM"/>
    </source>
</evidence>
<feature type="transmembrane region" description="Helical" evidence="1">
    <location>
        <begin position="110"/>
        <end position="131"/>
    </location>
</feature>
<dbReference type="EMBL" id="LATX01002374">
    <property type="protein sequence ID" value="KTB30626.1"/>
    <property type="molecule type" value="Genomic_DNA"/>
</dbReference>
<keyword evidence="1" id="KW-1133">Transmembrane helix</keyword>
<evidence type="ECO:0000313" key="3">
    <source>
        <dbReference type="Proteomes" id="UP000054988"/>
    </source>
</evidence>
<feature type="transmembrane region" description="Helical" evidence="1">
    <location>
        <begin position="186"/>
        <end position="210"/>
    </location>
</feature>
<protein>
    <recommendedName>
        <fullName evidence="4">Integral membrane protein</fullName>
    </recommendedName>
</protein>
<feature type="transmembrane region" description="Helical" evidence="1">
    <location>
        <begin position="55"/>
        <end position="77"/>
    </location>
</feature>
<feature type="transmembrane region" description="Helical" evidence="1">
    <location>
        <begin position="20"/>
        <end position="43"/>
    </location>
</feature>
<evidence type="ECO:0000256" key="1">
    <source>
        <dbReference type="SAM" id="Phobius"/>
    </source>
</evidence>
<evidence type="ECO:0000313" key="2">
    <source>
        <dbReference type="EMBL" id="KTB30626.1"/>
    </source>
</evidence>
<name>A0A0W0F348_MONRR</name>
<feature type="transmembrane region" description="Helical" evidence="1">
    <location>
        <begin position="230"/>
        <end position="251"/>
    </location>
</feature>
<comment type="caution">
    <text evidence="2">The sequence shown here is derived from an EMBL/GenBank/DDBJ whole genome shotgun (WGS) entry which is preliminary data.</text>
</comment>
<reference evidence="2 3" key="1">
    <citation type="submission" date="2015-12" db="EMBL/GenBank/DDBJ databases">
        <title>Draft genome sequence of Moniliophthora roreri, the causal agent of frosty pod rot of cacao.</title>
        <authorList>
            <person name="Aime M.C."/>
            <person name="Diaz-Valderrama J.R."/>
            <person name="Kijpornyongpan T."/>
            <person name="Phillips-Mora W."/>
        </authorList>
    </citation>
    <scope>NUCLEOTIDE SEQUENCE [LARGE SCALE GENOMIC DNA]</scope>
    <source>
        <strain evidence="2 3">MCA 2952</strain>
    </source>
</reference>
<gene>
    <name evidence="2" type="ORF">WG66_16779</name>
</gene>
<keyword evidence="1" id="KW-0472">Membrane</keyword>
<sequence length="344" mass="38349">MPGKLDDYLTVSRSLVMPMSSLSAMFFVYGLYTALFISYIRILRCRRRRNQAKTLYFWPTIALFFLATLVVIGETIYRSIGAYITFNAVQTKNFKALKHYLRHDPRKTTGMALTNICAVLLNAVADYILIHRCYVIWGSRKRILIPLTTASITTNVLGIVGASMMVAGIRNTEVENNEKLSILGNLLIGIQLLMSIIVNMSITTLTAGRIWWIQRVTHAGEAIYKSISRIIIESGLIYPICTLVHVIMIQIVSFRNIPFEFSCVSYLTAGIAPTLITVRAQLGKTVESVVCDAPVVSEINFSSCPPPSDGISDDSSRAQVTAHAMNQQSREAISGSLRWKREVV</sequence>
<feature type="transmembrane region" description="Helical" evidence="1">
    <location>
        <begin position="143"/>
        <end position="166"/>
    </location>
</feature>